<gene>
    <name evidence="3" type="ORF">NSK_008332</name>
</gene>
<organism evidence="3 4">
    <name type="scientific">Nannochloropsis salina CCMP1776</name>
    <dbReference type="NCBI Taxonomy" id="1027361"/>
    <lineage>
        <taxon>Eukaryota</taxon>
        <taxon>Sar</taxon>
        <taxon>Stramenopiles</taxon>
        <taxon>Ochrophyta</taxon>
        <taxon>Eustigmatophyceae</taxon>
        <taxon>Eustigmatales</taxon>
        <taxon>Monodopsidaceae</taxon>
        <taxon>Microchloropsis</taxon>
        <taxon>Microchloropsis salina</taxon>
    </lineage>
</organism>
<dbReference type="OrthoDB" id="447842at2759"/>
<keyword evidence="1" id="KW-0378">Hydrolase</keyword>
<dbReference type="AlphaFoldDB" id="A0A4D9CQL7"/>
<sequence>MFKGWAPGLGARLPPAGAHAIHGKAMAIGAEVVPVVSTSFGVCEIHKVKAEDGSVLDGWLWFDEKDQINVLVRLEAEAGTGAGEGMTGGEEDRKFLVFEQKKYGYQGLSLAPIGGLVEPGEDALMAAKRELLEEAGLGMCMISTQPSCLLSIVWSLSFLP</sequence>
<protein>
    <recommendedName>
        <fullName evidence="2">Nudix hydrolase domain-containing protein</fullName>
    </recommendedName>
</protein>
<dbReference type="EMBL" id="SDOX01000172">
    <property type="protein sequence ID" value="TFJ80327.1"/>
    <property type="molecule type" value="Genomic_DNA"/>
</dbReference>
<dbReference type="GO" id="GO:0016787">
    <property type="term" value="F:hydrolase activity"/>
    <property type="evidence" value="ECO:0007669"/>
    <property type="project" value="UniProtKB-KW"/>
</dbReference>
<dbReference type="PROSITE" id="PS00893">
    <property type="entry name" value="NUDIX_BOX"/>
    <property type="match status" value="1"/>
</dbReference>
<accession>A0A4D9CQL7</accession>
<dbReference type="Pfam" id="PF00293">
    <property type="entry name" value="NUDIX"/>
    <property type="match status" value="1"/>
</dbReference>
<dbReference type="InterPro" id="IPR020084">
    <property type="entry name" value="NUDIX_hydrolase_CS"/>
</dbReference>
<comment type="caution">
    <text evidence="3">The sequence shown here is derived from an EMBL/GenBank/DDBJ whole genome shotgun (WGS) entry which is preliminary data.</text>
</comment>
<keyword evidence="4" id="KW-1185">Reference proteome</keyword>
<dbReference type="InterPro" id="IPR000086">
    <property type="entry name" value="NUDIX_hydrolase_dom"/>
</dbReference>
<dbReference type="Gene3D" id="3.90.79.10">
    <property type="entry name" value="Nucleoside Triphosphate Pyrophosphohydrolase"/>
    <property type="match status" value="1"/>
</dbReference>
<proteinExistence type="predicted"/>
<evidence type="ECO:0000259" key="2">
    <source>
        <dbReference type="Pfam" id="PF00293"/>
    </source>
</evidence>
<reference evidence="3 4" key="1">
    <citation type="submission" date="2019-01" db="EMBL/GenBank/DDBJ databases">
        <title>Nuclear Genome Assembly of the Microalgal Biofuel strain Nannochloropsis salina CCMP1776.</title>
        <authorList>
            <person name="Hovde B."/>
        </authorList>
    </citation>
    <scope>NUCLEOTIDE SEQUENCE [LARGE SCALE GENOMIC DNA]</scope>
    <source>
        <strain evidence="3 4">CCMP1776</strain>
    </source>
</reference>
<evidence type="ECO:0000256" key="1">
    <source>
        <dbReference type="ARBA" id="ARBA00022801"/>
    </source>
</evidence>
<dbReference type="InterPro" id="IPR015797">
    <property type="entry name" value="NUDIX_hydrolase-like_dom_sf"/>
</dbReference>
<dbReference type="Proteomes" id="UP000355283">
    <property type="component" value="Unassembled WGS sequence"/>
</dbReference>
<evidence type="ECO:0000313" key="4">
    <source>
        <dbReference type="Proteomes" id="UP000355283"/>
    </source>
</evidence>
<name>A0A4D9CQL7_9STRA</name>
<evidence type="ECO:0000313" key="3">
    <source>
        <dbReference type="EMBL" id="TFJ80327.1"/>
    </source>
</evidence>
<dbReference type="SUPFAM" id="SSF55811">
    <property type="entry name" value="Nudix"/>
    <property type="match status" value="1"/>
</dbReference>
<feature type="domain" description="Nudix hydrolase" evidence="2">
    <location>
        <begin position="91"/>
        <end position="137"/>
    </location>
</feature>